<organism evidence="2 3">
    <name type="scientific">Protopolystoma xenopodis</name>
    <dbReference type="NCBI Taxonomy" id="117903"/>
    <lineage>
        <taxon>Eukaryota</taxon>
        <taxon>Metazoa</taxon>
        <taxon>Spiralia</taxon>
        <taxon>Lophotrochozoa</taxon>
        <taxon>Platyhelminthes</taxon>
        <taxon>Monogenea</taxon>
        <taxon>Polyopisthocotylea</taxon>
        <taxon>Polystomatidea</taxon>
        <taxon>Polystomatidae</taxon>
        <taxon>Protopolystoma</taxon>
    </lineage>
</organism>
<dbReference type="AlphaFoldDB" id="A0A3S5B4C2"/>
<reference evidence="2" key="1">
    <citation type="submission" date="2018-11" db="EMBL/GenBank/DDBJ databases">
        <authorList>
            <consortium name="Pathogen Informatics"/>
        </authorList>
    </citation>
    <scope>NUCLEOTIDE SEQUENCE</scope>
</reference>
<keyword evidence="3" id="KW-1185">Reference proteome</keyword>
<evidence type="ECO:0000313" key="3">
    <source>
        <dbReference type="Proteomes" id="UP000784294"/>
    </source>
</evidence>
<feature type="transmembrane region" description="Helical" evidence="1">
    <location>
        <begin position="83"/>
        <end position="102"/>
    </location>
</feature>
<keyword evidence="1" id="KW-1133">Transmembrane helix</keyword>
<keyword evidence="1" id="KW-0812">Transmembrane</keyword>
<evidence type="ECO:0000256" key="1">
    <source>
        <dbReference type="SAM" id="Phobius"/>
    </source>
</evidence>
<keyword evidence="1" id="KW-0472">Membrane</keyword>
<dbReference type="Proteomes" id="UP000784294">
    <property type="component" value="Unassembled WGS sequence"/>
</dbReference>
<gene>
    <name evidence="2" type="ORF">PXEA_LOCUS26675</name>
</gene>
<sequence>MLKGQLEHAKQRAYHLYLIEPCFVFWAAFNWGSNMSSNAEVKTDPVSTSYLSTQLAARLQVEVNIGWTFLIEMHVRIRLRLRQICFVLVTGFAQYLWLLLLMKPLFF</sequence>
<name>A0A3S5B4C2_9PLAT</name>
<dbReference type="EMBL" id="CAAALY010245400">
    <property type="protein sequence ID" value="VEL33235.1"/>
    <property type="molecule type" value="Genomic_DNA"/>
</dbReference>
<proteinExistence type="predicted"/>
<protein>
    <submittedName>
        <fullName evidence="2">Uncharacterized protein</fullName>
    </submittedName>
</protein>
<comment type="caution">
    <text evidence="2">The sequence shown here is derived from an EMBL/GenBank/DDBJ whole genome shotgun (WGS) entry which is preliminary data.</text>
</comment>
<evidence type="ECO:0000313" key="2">
    <source>
        <dbReference type="EMBL" id="VEL33235.1"/>
    </source>
</evidence>
<accession>A0A3S5B4C2</accession>